<gene>
    <name evidence="2" type="ORF">I313_04550</name>
</gene>
<feature type="region of interest" description="Disordered" evidence="1">
    <location>
        <begin position="1"/>
        <end position="52"/>
    </location>
</feature>
<dbReference type="HOGENOM" id="CLU_1896127_0_0_1"/>
<dbReference type="EMBL" id="KN847906">
    <property type="protein sequence ID" value="KIR39527.1"/>
    <property type="molecule type" value="Genomic_DNA"/>
</dbReference>
<organism evidence="2 3">
    <name type="scientific">Cryptococcus deuterogattii Ram5</name>
    <dbReference type="NCBI Taxonomy" id="1296110"/>
    <lineage>
        <taxon>Eukaryota</taxon>
        <taxon>Fungi</taxon>
        <taxon>Dikarya</taxon>
        <taxon>Basidiomycota</taxon>
        <taxon>Agaricomycotina</taxon>
        <taxon>Tremellomycetes</taxon>
        <taxon>Tremellales</taxon>
        <taxon>Cryptococcaceae</taxon>
        <taxon>Cryptococcus</taxon>
        <taxon>Cryptococcus gattii species complex</taxon>
    </lineage>
</organism>
<sequence>MSSSPTPKPSPLSNSRPDRRPVNPPPRRPTPSRTAPTPSALASEPLASATGSGWAATRAALARGRTPIPEHVKSRSIWQSYLSLSGNARIMFGLTLGAVGIAGLLWDRQVTEDEPKGEQEQKPLINVRMVDRPGK</sequence>
<evidence type="ECO:0000313" key="2">
    <source>
        <dbReference type="EMBL" id="KIR39527.1"/>
    </source>
</evidence>
<proteinExistence type="predicted"/>
<keyword evidence="3" id="KW-1185">Reference proteome</keyword>
<dbReference type="Proteomes" id="UP000053392">
    <property type="component" value="Unassembled WGS sequence"/>
</dbReference>
<feature type="compositionally biased region" description="Low complexity" evidence="1">
    <location>
        <begin position="31"/>
        <end position="52"/>
    </location>
</feature>
<evidence type="ECO:0000256" key="1">
    <source>
        <dbReference type="SAM" id="MobiDB-lite"/>
    </source>
</evidence>
<evidence type="ECO:0000313" key="3">
    <source>
        <dbReference type="Proteomes" id="UP000053392"/>
    </source>
</evidence>
<protein>
    <submittedName>
        <fullName evidence="2">Uncharacterized protein</fullName>
    </submittedName>
</protein>
<accession>A0A0D0T1H4</accession>
<dbReference type="OrthoDB" id="2576427at2759"/>
<dbReference type="AlphaFoldDB" id="A0A0D0T1H4"/>
<name>A0A0D0T1H4_9TREE</name>
<reference evidence="2 3" key="1">
    <citation type="submission" date="2015-01" db="EMBL/GenBank/DDBJ databases">
        <title>The Genome Sequence of Cryptococcus gattii Ram5.</title>
        <authorList>
            <consortium name="The Broad Institute Genomics Platform"/>
            <person name="Cuomo C."/>
            <person name="Litvintseva A."/>
            <person name="Chen Y."/>
            <person name="Heitman J."/>
            <person name="Sun S."/>
            <person name="Springer D."/>
            <person name="Dromer F."/>
            <person name="Young S."/>
            <person name="Zeng Q."/>
            <person name="Gargeya S."/>
            <person name="Abouelleil A."/>
            <person name="Alvarado L."/>
            <person name="Chapman S.B."/>
            <person name="Gainer-Dewar J."/>
            <person name="Goldberg J."/>
            <person name="Griggs A."/>
            <person name="Gujja S."/>
            <person name="Hansen M."/>
            <person name="Howarth C."/>
            <person name="Imamovic A."/>
            <person name="Larimer J."/>
            <person name="Murphy C."/>
            <person name="Naylor J."/>
            <person name="Pearson M."/>
            <person name="Priest M."/>
            <person name="Roberts A."/>
            <person name="Saif S."/>
            <person name="Shea T."/>
            <person name="Sykes S."/>
            <person name="Wortman J."/>
            <person name="Nusbaum C."/>
            <person name="Birren B."/>
        </authorList>
    </citation>
    <scope>NUCLEOTIDE SEQUENCE [LARGE SCALE GENOMIC DNA]</scope>
    <source>
        <strain evidence="2 3">Ram5</strain>
    </source>
</reference>
<feature type="compositionally biased region" description="Pro residues" evidence="1">
    <location>
        <begin position="1"/>
        <end position="10"/>
    </location>
</feature>